<dbReference type="InterPro" id="IPR014041">
    <property type="entry name" value="ESCRT-II_cplx_Vps25-sub_N"/>
</dbReference>
<feature type="non-terminal residue" evidence="5">
    <location>
        <position position="1"/>
    </location>
</feature>
<dbReference type="GO" id="GO:0000814">
    <property type="term" value="C:ESCRT II complex"/>
    <property type="evidence" value="ECO:0007669"/>
    <property type="project" value="InterPro"/>
</dbReference>
<dbReference type="Gene3D" id="1.10.10.10">
    <property type="entry name" value="Winged helix-like DNA-binding domain superfamily/Winged helix DNA-binding domain"/>
    <property type="match status" value="1"/>
</dbReference>
<sequence>MTTLATIPSALANTAESSHDATSKTAKTSFRFPSIHSFPPFYTIQHNPVTRSQQLSQWRSLILDYCRHHRIFSLSPLPSISDGATNHAASDPHQFLFANKSIQRTLSPESIRQILTDLVDHKQGLWEDQLITGKTIKTASSSAGGGVANVYVYWKTPAQWADTIYDWIIATGQNKSIMTLFELNKGDLVVGQDFYDMPTPLLRSALKHLSSQGKAQIFAGSEANDGEGVKFV</sequence>
<dbReference type="GO" id="GO:0042803">
    <property type="term" value="F:protein homodimerization activity"/>
    <property type="evidence" value="ECO:0007669"/>
    <property type="project" value="TreeGrafter"/>
</dbReference>
<organism evidence="5">
    <name type="scientific">Melanopsichium pennsylvanicum 4</name>
    <dbReference type="NCBI Taxonomy" id="1398559"/>
    <lineage>
        <taxon>Eukaryota</taxon>
        <taxon>Fungi</taxon>
        <taxon>Dikarya</taxon>
        <taxon>Basidiomycota</taxon>
        <taxon>Ustilaginomycotina</taxon>
        <taxon>Ustilaginomycetes</taxon>
        <taxon>Ustilaginales</taxon>
        <taxon>Ustilaginaceae</taxon>
        <taxon>Melanopsichium</taxon>
    </lineage>
</organism>
<dbReference type="Gene3D" id="1.10.10.570">
    <property type="entry name" value="Winged helix' DNA-binding domain. Chain C. Domain 1"/>
    <property type="match status" value="1"/>
</dbReference>
<dbReference type="SUPFAM" id="SSF46785">
    <property type="entry name" value="Winged helix' DNA-binding domain"/>
    <property type="match status" value="2"/>
</dbReference>
<reference evidence="5" key="1">
    <citation type="journal article" date="2014" name="Genome Biol. Evol.">
        <title>Gene Loss Rather Than Gene Gain Is Associated with a Host Jump from Monocots to Dicots in the Smut Fungus Melanopsichium pennsylvanicum.</title>
        <authorList>
            <person name="Sharma R."/>
            <person name="Mishra B."/>
            <person name="Runge F."/>
            <person name="Thines M."/>
        </authorList>
    </citation>
    <scope>NUCLEOTIDE SEQUENCE</scope>
    <source>
        <strain evidence="5">4</strain>
    </source>
</reference>
<dbReference type="FunFam" id="1.10.10.10:FF:000141">
    <property type="entry name" value="vacuolar protein-sorting-associated protein 25"/>
    <property type="match status" value="1"/>
</dbReference>
<accession>A0A077RBE2</accession>
<dbReference type="InterPro" id="IPR008570">
    <property type="entry name" value="ESCRT-II_cplx_Vps25-sub"/>
</dbReference>
<evidence type="ECO:0000313" key="5">
    <source>
        <dbReference type="EMBL" id="CDI54609.1"/>
    </source>
</evidence>
<dbReference type="EMBL" id="HG529620">
    <property type="protein sequence ID" value="CDI54609.1"/>
    <property type="molecule type" value="Genomic_DNA"/>
</dbReference>
<dbReference type="InterPro" id="IPR036390">
    <property type="entry name" value="WH_DNA-bd_sf"/>
</dbReference>
<dbReference type="GO" id="GO:0043328">
    <property type="term" value="P:protein transport to vacuole involved in ubiquitin-dependent protein catabolic process via the multivesicular body sorting pathway"/>
    <property type="evidence" value="ECO:0007669"/>
    <property type="project" value="TreeGrafter"/>
</dbReference>
<dbReference type="InterPro" id="IPR036388">
    <property type="entry name" value="WH-like_DNA-bd_sf"/>
</dbReference>
<dbReference type="GO" id="GO:0005198">
    <property type="term" value="F:structural molecule activity"/>
    <property type="evidence" value="ECO:0007669"/>
    <property type="project" value="TreeGrafter"/>
</dbReference>
<dbReference type="PANTHER" id="PTHR13149">
    <property type="entry name" value="VACUOLAR PROTEIN SORTING-ASSOCIATED PROTEIN VPS25"/>
    <property type="match status" value="1"/>
</dbReference>
<dbReference type="AlphaFoldDB" id="A0A077RBE2"/>
<keyword evidence="2" id="KW-0813">Transport</keyword>
<comment type="similarity">
    <text evidence="1">Belongs to the VPS25 family.</text>
</comment>
<keyword evidence="3" id="KW-0653">Protein transport</keyword>
<protein>
    <recommendedName>
        <fullName evidence="4">ESCRT-II complex subunit VPS25</fullName>
    </recommendedName>
</protein>
<feature type="non-terminal residue" evidence="5">
    <location>
        <position position="232"/>
    </location>
</feature>
<dbReference type="Pfam" id="PF05871">
    <property type="entry name" value="ESCRT-II"/>
    <property type="match status" value="1"/>
</dbReference>
<evidence type="ECO:0000256" key="2">
    <source>
        <dbReference type="ARBA" id="ARBA00022448"/>
    </source>
</evidence>
<proteinExistence type="inferred from homology"/>
<name>A0A077RBE2_9BASI</name>
<evidence type="ECO:0000256" key="4">
    <source>
        <dbReference type="ARBA" id="ARBA00030094"/>
    </source>
</evidence>
<evidence type="ECO:0000256" key="3">
    <source>
        <dbReference type="ARBA" id="ARBA00022927"/>
    </source>
</evidence>
<evidence type="ECO:0000256" key="1">
    <source>
        <dbReference type="ARBA" id="ARBA00009674"/>
    </source>
</evidence>
<dbReference type="GO" id="GO:0016236">
    <property type="term" value="P:macroautophagy"/>
    <property type="evidence" value="ECO:0007669"/>
    <property type="project" value="UniProtKB-ARBA"/>
</dbReference>
<dbReference type="PANTHER" id="PTHR13149:SF0">
    <property type="entry name" value="VACUOLAR PROTEIN-SORTING-ASSOCIATED PROTEIN 25"/>
    <property type="match status" value="1"/>
</dbReference>